<proteinExistence type="predicted"/>
<feature type="compositionally biased region" description="Basic and acidic residues" evidence="1">
    <location>
        <begin position="224"/>
        <end position="234"/>
    </location>
</feature>
<keyword evidence="2" id="KW-0472">Membrane</keyword>
<gene>
    <name evidence="3" type="ORF">BGZ65_003864</name>
</gene>
<evidence type="ECO:0000313" key="4">
    <source>
        <dbReference type="Proteomes" id="UP000749646"/>
    </source>
</evidence>
<accession>A0A9P6M951</accession>
<feature type="region of interest" description="Disordered" evidence="1">
    <location>
        <begin position="203"/>
        <end position="234"/>
    </location>
</feature>
<dbReference type="OrthoDB" id="2405755at2759"/>
<dbReference type="EMBL" id="JAAAHW010003691">
    <property type="protein sequence ID" value="KAF9981500.1"/>
    <property type="molecule type" value="Genomic_DNA"/>
</dbReference>
<feature type="transmembrane region" description="Helical" evidence="2">
    <location>
        <begin position="12"/>
        <end position="33"/>
    </location>
</feature>
<keyword evidence="2" id="KW-1133">Transmembrane helix</keyword>
<organism evidence="3 4">
    <name type="scientific">Modicella reniformis</name>
    <dbReference type="NCBI Taxonomy" id="1440133"/>
    <lineage>
        <taxon>Eukaryota</taxon>
        <taxon>Fungi</taxon>
        <taxon>Fungi incertae sedis</taxon>
        <taxon>Mucoromycota</taxon>
        <taxon>Mortierellomycotina</taxon>
        <taxon>Mortierellomycetes</taxon>
        <taxon>Mortierellales</taxon>
        <taxon>Mortierellaceae</taxon>
        <taxon>Modicella</taxon>
    </lineage>
</organism>
<evidence type="ECO:0000256" key="2">
    <source>
        <dbReference type="SAM" id="Phobius"/>
    </source>
</evidence>
<keyword evidence="2" id="KW-0812">Transmembrane</keyword>
<protein>
    <submittedName>
        <fullName evidence="3">Uncharacterized protein</fullName>
    </submittedName>
</protein>
<dbReference type="AlphaFoldDB" id="A0A9P6M951"/>
<evidence type="ECO:0000256" key="1">
    <source>
        <dbReference type="SAM" id="MobiDB-lite"/>
    </source>
</evidence>
<comment type="caution">
    <text evidence="3">The sequence shown here is derived from an EMBL/GenBank/DDBJ whole genome shotgun (WGS) entry which is preliminary data.</text>
</comment>
<name>A0A9P6M951_9FUNG</name>
<reference evidence="3" key="1">
    <citation type="journal article" date="2020" name="Fungal Divers.">
        <title>Resolving the Mortierellaceae phylogeny through synthesis of multi-gene phylogenetics and phylogenomics.</title>
        <authorList>
            <person name="Vandepol N."/>
            <person name="Liber J."/>
            <person name="Desiro A."/>
            <person name="Na H."/>
            <person name="Kennedy M."/>
            <person name="Barry K."/>
            <person name="Grigoriev I.V."/>
            <person name="Miller A.N."/>
            <person name="O'Donnell K."/>
            <person name="Stajich J.E."/>
            <person name="Bonito G."/>
        </authorList>
    </citation>
    <scope>NUCLEOTIDE SEQUENCE</scope>
    <source>
        <strain evidence="3">MES-2147</strain>
    </source>
</reference>
<feature type="compositionally biased region" description="Polar residues" evidence="1">
    <location>
        <begin position="203"/>
        <end position="217"/>
    </location>
</feature>
<sequence length="535" mass="59062">MFLPLSFFLVKIILSIFQILMVGAVTAGLALYARFGGEYANSIRWIRQGGYLEMGGALYNSGRTVPIQAKTAMVVTLIVSIAATQLDTAISVFIKTVDHPDREHHVVFTSKQLLPQDVGNAFKNWSTSIGPNDDIIHVMKEMINNTVIFDGMSKEQSYTTRLTDYTIKCENPGITLMGNQSDNAELTNGDCYKLLVSNTPGRPNYQNNSIQQSSPWSIASPALPDDHSTSSTRRLEPLRVNLVRGGDHCQVGEIDGLNEDTTIETGVVSVPTTITVKCIDSDMHISVLSVSTVRFVTPSANLWKTAASILGDDNGLFQALESSMKQVNPVMNASIFTEVRAFNASIEIATCVNREAMSMLCLYTNINGFVLDPQEVNRDLVNVHEIGSFKSNHTKYAAISISHIPSNDGKWEFATISRLKDDTRRVSQLMAALGQNFFTDESSLDLYVLYDTNRKVVEVPDWLVYSSMIFMAICLCFWVSIMILLRDTHTGSLYKNISSQLASRAQITGPSIMRSTTNPVTIEGIPLAYDQDGLD</sequence>
<keyword evidence="4" id="KW-1185">Reference proteome</keyword>
<dbReference type="Proteomes" id="UP000749646">
    <property type="component" value="Unassembled WGS sequence"/>
</dbReference>
<feature type="transmembrane region" description="Helical" evidence="2">
    <location>
        <begin position="462"/>
        <end position="485"/>
    </location>
</feature>
<evidence type="ECO:0000313" key="3">
    <source>
        <dbReference type="EMBL" id="KAF9981500.1"/>
    </source>
</evidence>